<dbReference type="Proteomes" id="UP000178186">
    <property type="component" value="Unassembled WGS sequence"/>
</dbReference>
<keyword evidence="1" id="KW-0812">Transmembrane</keyword>
<proteinExistence type="predicted"/>
<keyword evidence="1" id="KW-0472">Membrane</keyword>
<dbReference type="EMBL" id="MHNY01000039">
    <property type="protein sequence ID" value="OGZ54796.1"/>
    <property type="molecule type" value="Genomic_DNA"/>
</dbReference>
<protein>
    <submittedName>
        <fullName evidence="2">Uncharacterized protein</fullName>
    </submittedName>
</protein>
<name>A0A1G2GX67_9BACT</name>
<evidence type="ECO:0000313" key="2">
    <source>
        <dbReference type="EMBL" id="OGZ54796.1"/>
    </source>
</evidence>
<accession>A0A1G2GX67</accession>
<comment type="caution">
    <text evidence="2">The sequence shown here is derived from an EMBL/GenBank/DDBJ whole genome shotgun (WGS) entry which is preliminary data.</text>
</comment>
<reference evidence="2 3" key="1">
    <citation type="journal article" date="2016" name="Nat. Commun.">
        <title>Thousands of microbial genomes shed light on interconnected biogeochemical processes in an aquifer system.</title>
        <authorList>
            <person name="Anantharaman K."/>
            <person name="Brown C.T."/>
            <person name="Hug L.A."/>
            <person name="Sharon I."/>
            <person name="Castelle C.J."/>
            <person name="Probst A.J."/>
            <person name="Thomas B.C."/>
            <person name="Singh A."/>
            <person name="Wilkins M.J."/>
            <person name="Karaoz U."/>
            <person name="Brodie E.L."/>
            <person name="Williams K.H."/>
            <person name="Hubbard S.S."/>
            <person name="Banfield J.F."/>
        </authorList>
    </citation>
    <scope>NUCLEOTIDE SEQUENCE [LARGE SCALE GENOMIC DNA]</scope>
</reference>
<sequence>MESSSKLQHYRRRGFLWGSAAGFSYAVIGIVANRVCIKTAILNPPELDSLGYLVPKDHIFCHVPFVSWMVTVEFFTGPLFLIILITVASGIIGAVIGQIFWRTVRRKQEASEHL</sequence>
<evidence type="ECO:0000256" key="1">
    <source>
        <dbReference type="SAM" id="Phobius"/>
    </source>
</evidence>
<dbReference type="AlphaFoldDB" id="A0A1G2GX67"/>
<feature type="transmembrane region" description="Helical" evidence="1">
    <location>
        <begin position="79"/>
        <end position="101"/>
    </location>
</feature>
<feature type="transmembrane region" description="Helical" evidence="1">
    <location>
        <begin position="14"/>
        <end position="32"/>
    </location>
</feature>
<organism evidence="2 3">
    <name type="scientific">Candidatus Ryanbacteria bacterium RIFCSPLOWO2_02_FULL_45_11c</name>
    <dbReference type="NCBI Taxonomy" id="1802128"/>
    <lineage>
        <taxon>Bacteria</taxon>
        <taxon>Candidatus Ryaniibacteriota</taxon>
    </lineage>
</organism>
<evidence type="ECO:0000313" key="3">
    <source>
        <dbReference type="Proteomes" id="UP000178186"/>
    </source>
</evidence>
<dbReference type="STRING" id="1802128.A3H64_02640"/>
<gene>
    <name evidence="2" type="ORF">A3H64_02640</name>
</gene>
<keyword evidence="1" id="KW-1133">Transmembrane helix</keyword>